<feature type="chain" id="PRO_5007549879" description="Beta-xylanase" evidence="12">
    <location>
        <begin position="37"/>
        <end position="474"/>
    </location>
</feature>
<dbReference type="GO" id="GO:0030247">
    <property type="term" value="F:polysaccharide binding"/>
    <property type="evidence" value="ECO:0007669"/>
    <property type="project" value="UniProtKB-UniRule"/>
</dbReference>
<evidence type="ECO:0000256" key="7">
    <source>
        <dbReference type="ARBA" id="ARBA00023295"/>
    </source>
</evidence>
<comment type="catalytic activity">
    <reaction evidence="1 10">
        <text>Endohydrolysis of (1-&gt;4)-beta-D-xylosidic linkages in xylans.</text>
        <dbReference type="EC" id="3.2.1.8"/>
    </reaction>
</comment>
<dbReference type="PROSITE" id="PS51760">
    <property type="entry name" value="GH10_2"/>
    <property type="match status" value="1"/>
</dbReference>
<keyword evidence="16" id="KW-1185">Reference proteome</keyword>
<dbReference type="InterPro" id="IPR044846">
    <property type="entry name" value="GH10"/>
</dbReference>
<keyword evidence="7 10" id="KW-0326">Glycosidase</keyword>
<dbReference type="InterPro" id="IPR012291">
    <property type="entry name" value="CBM2_carb-bd_dom_sf"/>
</dbReference>
<keyword evidence="4 12" id="KW-0732">Signal</keyword>
<sequence>MVPTSPAKGRSPLSRVAAVLAAAVVGSFALTSPAQADDPLPDTLRGAAALSGRFAGLGATAEGLSTEYPQLAAREFSSITPGNEMKWGSLEPTRGNYNWGPADSMVAFAQQHGQEIHGHTLVWHYQLPYWVENGDFAPGELLDEMRRHITTTVGRYAGDIARWDVVNEPFNEDGSLRDTVFLREIGPSYIEEALRAAHAADPDAKLYINDYNVEGLGAKSDALYNLARDLLDRGVPLHGVGLQSHLIVGMVPGTMAQNIQRFVDLGLEVAVTELDVRIPLPADEDELAQQAADYAAVAQACLSVDGCVGVTVWGVSNCCSWIPDVFPGYGNAHLWDENYQPTGAYYSLRYALGGAPGSPGGPGDPGGPDDPAVCTVDYRVTASWDSGSVVQVIVTATVSIPQWTVEFTLDGARVTQSWNTDLTQDASGRVTARNLSWNSTIPSNGSVDFGFITDSSNPQPTGDITLNGTPCHRA</sequence>
<feature type="signal peptide" evidence="12">
    <location>
        <begin position="1"/>
        <end position="36"/>
    </location>
</feature>
<feature type="domain" description="GH10" evidence="14">
    <location>
        <begin position="58"/>
        <end position="351"/>
    </location>
</feature>
<evidence type="ECO:0000259" key="14">
    <source>
        <dbReference type="PROSITE" id="PS51760"/>
    </source>
</evidence>
<dbReference type="InterPro" id="IPR001000">
    <property type="entry name" value="GH10_dom"/>
</dbReference>
<comment type="caution">
    <text evidence="15">The sequence shown here is derived from an EMBL/GenBank/DDBJ whole genome shotgun (WGS) entry which is preliminary data.</text>
</comment>
<evidence type="ECO:0000313" key="15">
    <source>
        <dbReference type="EMBL" id="KUP97298.1"/>
    </source>
</evidence>
<accession>A0A147KJ27</accession>
<dbReference type="AlphaFoldDB" id="A0A147KJ27"/>
<feature type="active site" description="Nucleophile" evidence="9">
    <location>
        <position position="273"/>
    </location>
</feature>
<gene>
    <name evidence="15" type="ORF">AC529_07560</name>
</gene>
<dbReference type="EC" id="3.2.1.8" evidence="10"/>
<evidence type="ECO:0000256" key="10">
    <source>
        <dbReference type="RuleBase" id="RU361174"/>
    </source>
</evidence>
<dbReference type="STRING" id="665004.AC529_07560"/>
<evidence type="ECO:0000256" key="11">
    <source>
        <dbReference type="SAM" id="MobiDB-lite"/>
    </source>
</evidence>
<name>A0A147KJ27_THECS</name>
<dbReference type="SUPFAM" id="SSF51445">
    <property type="entry name" value="(Trans)glycosidases"/>
    <property type="match status" value="1"/>
</dbReference>
<protein>
    <recommendedName>
        <fullName evidence="10">Beta-xylanase</fullName>
        <ecNumber evidence="10">3.2.1.8</ecNumber>
    </recommendedName>
</protein>
<dbReference type="Pfam" id="PF00331">
    <property type="entry name" value="Glyco_hydro_10"/>
    <property type="match status" value="1"/>
</dbReference>
<dbReference type="Gene3D" id="2.60.40.290">
    <property type="match status" value="1"/>
</dbReference>
<dbReference type="SMART" id="SM00637">
    <property type="entry name" value="CBD_II"/>
    <property type="match status" value="1"/>
</dbReference>
<dbReference type="SMART" id="SM00633">
    <property type="entry name" value="Glyco_10"/>
    <property type="match status" value="1"/>
</dbReference>
<feature type="domain" description="CBM2" evidence="13">
    <location>
        <begin position="367"/>
        <end position="474"/>
    </location>
</feature>
<evidence type="ECO:0000256" key="3">
    <source>
        <dbReference type="ARBA" id="ARBA00022651"/>
    </source>
</evidence>
<dbReference type="GO" id="GO:0045493">
    <property type="term" value="P:xylan catabolic process"/>
    <property type="evidence" value="ECO:0007669"/>
    <property type="project" value="UniProtKB-KW"/>
</dbReference>
<dbReference type="PROSITE" id="PS00591">
    <property type="entry name" value="GH10_1"/>
    <property type="match status" value="1"/>
</dbReference>
<keyword evidence="3" id="KW-0858">Xylan degradation</keyword>
<dbReference type="Pfam" id="PF00553">
    <property type="entry name" value="CBM_2"/>
    <property type="match status" value="1"/>
</dbReference>
<dbReference type="InterPro" id="IPR001919">
    <property type="entry name" value="CBD2"/>
</dbReference>
<reference evidence="16" key="1">
    <citation type="journal article" date="2017" name="Acta Aliment.">
        <title>Plant polysaccharide degrading enzyme system of Thermpbifida cellulosilytica TB100 revealed by de novo genome project data.</title>
        <authorList>
            <person name="Toth A."/>
            <person name="Baka E."/>
            <person name="Luzics S."/>
            <person name="Bata-Vidacs I."/>
            <person name="Nagy I."/>
            <person name="Balint B."/>
            <person name="Herceg R."/>
            <person name="Olasz F."/>
            <person name="Wilk T."/>
            <person name="Nagy T."/>
            <person name="Kriszt B."/>
            <person name="Nagy I."/>
            <person name="Kukolya J."/>
        </authorList>
    </citation>
    <scope>NUCLEOTIDE SEQUENCE [LARGE SCALE GENOMIC DNA]</scope>
    <source>
        <strain evidence="16">TB100</strain>
    </source>
</reference>
<evidence type="ECO:0000256" key="5">
    <source>
        <dbReference type="ARBA" id="ARBA00022801"/>
    </source>
</evidence>
<evidence type="ECO:0000256" key="9">
    <source>
        <dbReference type="PROSITE-ProRule" id="PRU10061"/>
    </source>
</evidence>
<feature type="compositionally biased region" description="Polar residues" evidence="11">
    <location>
        <begin position="454"/>
        <end position="468"/>
    </location>
</feature>
<dbReference type="InterPro" id="IPR008965">
    <property type="entry name" value="CBM2/CBM3_carb-bd_dom_sf"/>
</dbReference>
<evidence type="ECO:0000256" key="1">
    <source>
        <dbReference type="ARBA" id="ARBA00000681"/>
    </source>
</evidence>
<organism evidence="15 16">
    <name type="scientific">Thermobifida cellulosilytica TB100</name>
    <dbReference type="NCBI Taxonomy" id="665004"/>
    <lineage>
        <taxon>Bacteria</taxon>
        <taxon>Bacillati</taxon>
        <taxon>Actinomycetota</taxon>
        <taxon>Actinomycetes</taxon>
        <taxon>Streptosporangiales</taxon>
        <taxon>Nocardiopsidaceae</taxon>
        <taxon>Thermobifida</taxon>
    </lineage>
</organism>
<dbReference type="PANTHER" id="PTHR31490">
    <property type="entry name" value="GLYCOSYL HYDROLASE"/>
    <property type="match status" value="1"/>
</dbReference>
<comment type="similarity">
    <text evidence="2 10">Belongs to the glycosyl hydrolase 10 (cellulase F) family.</text>
</comment>
<evidence type="ECO:0000313" key="16">
    <source>
        <dbReference type="Proteomes" id="UP000074382"/>
    </source>
</evidence>
<dbReference type="PROSITE" id="PS51173">
    <property type="entry name" value="CBM2"/>
    <property type="match status" value="1"/>
</dbReference>
<evidence type="ECO:0000259" key="13">
    <source>
        <dbReference type="PROSITE" id="PS51173"/>
    </source>
</evidence>
<dbReference type="Gene3D" id="3.20.20.80">
    <property type="entry name" value="Glycosidases"/>
    <property type="match status" value="1"/>
</dbReference>
<keyword evidence="5 10" id="KW-0378">Hydrolase</keyword>
<dbReference type="InterPro" id="IPR031158">
    <property type="entry name" value="GH10_AS"/>
</dbReference>
<keyword evidence="8 10" id="KW-0624">Polysaccharide degradation</keyword>
<evidence type="ECO:0000256" key="4">
    <source>
        <dbReference type="ARBA" id="ARBA00022729"/>
    </source>
</evidence>
<evidence type="ECO:0000256" key="2">
    <source>
        <dbReference type="ARBA" id="ARBA00007495"/>
    </source>
</evidence>
<dbReference type="EMBL" id="LGEM01000031">
    <property type="protein sequence ID" value="KUP97298.1"/>
    <property type="molecule type" value="Genomic_DNA"/>
</dbReference>
<dbReference type="PANTHER" id="PTHR31490:SF88">
    <property type="entry name" value="BETA-XYLANASE"/>
    <property type="match status" value="1"/>
</dbReference>
<dbReference type="GO" id="GO:0031176">
    <property type="term" value="F:endo-1,4-beta-xylanase activity"/>
    <property type="evidence" value="ECO:0007669"/>
    <property type="project" value="UniProtKB-EC"/>
</dbReference>
<feature type="region of interest" description="Disordered" evidence="11">
    <location>
        <begin position="454"/>
        <end position="474"/>
    </location>
</feature>
<dbReference type="PATRIC" id="fig|665004.4.peg.4081"/>
<dbReference type="Proteomes" id="UP000074382">
    <property type="component" value="Unassembled WGS sequence"/>
</dbReference>
<dbReference type="InterPro" id="IPR017853">
    <property type="entry name" value="GH"/>
</dbReference>
<evidence type="ECO:0000256" key="12">
    <source>
        <dbReference type="SAM" id="SignalP"/>
    </source>
</evidence>
<dbReference type="PRINTS" id="PR00134">
    <property type="entry name" value="GLHYDRLASE10"/>
</dbReference>
<evidence type="ECO:0000256" key="6">
    <source>
        <dbReference type="ARBA" id="ARBA00023277"/>
    </source>
</evidence>
<proteinExistence type="inferred from homology"/>
<evidence type="ECO:0000256" key="8">
    <source>
        <dbReference type="ARBA" id="ARBA00023326"/>
    </source>
</evidence>
<dbReference type="SUPFAM" id="SSF49384">
    <property type="entry name" value="Carbohydrate-binding domain"/>
    <property type="match status" value="1"/>
</dbReference>
<keyword evidence="6 10" id="KW-0119">Carbohydrate metabolism</keyword>